<reference evidence="1 2" key="1">
    <citation type="journal article" date="2024" name="Chem. Sci.">
        <title>Discovery of megapolipeptins by genome mining of a Burkholderiales bacteria collection.</title>
        <authorList>
            <person name="Paulo B.S."/>
            <person name="Recchia M.J.J."/>
            <person name="Lee S."/>
            <person name="Fergusson C.H."/>
            <person name="Romanowski S.B."/>
            <person name="Hernandez A."/>
            <person name="Krull N."/>
            <person name="Liu D.Y."/>
            <person name="Cavanagh H."/>
            <person name="Bos A."/>
            <person name="Gray C.A."/>
            <person name="Murphy B.T."/>
            <person name="Linington R.G."/>
            <person name="Eustaquio A.S."/>
        </authorList>
    </citation>
    <scope>NUCLEOTIDE SEQUENCE [LARGE SCALE GENOMIC DNA]</scope>
    <source>
        <strain evidence="1 2">RL18-126-BIB-B</strain>
    </source>
</reference>
<comment type="caution">
    <text evidence="1">The sequence shown here is derived from an EMBL/GenBank/DDBJ whole genome shotgun (WGS) entry which is preliminary data.</text>
</comment>
<evidence type="ECO:0000313" key="2">
    <source>
        <dbReference type="Proteomes" id="UP001629235"/>
    </source>
</evidence>
<gene>
    <name evidence="1" type="ORF">PQR01_39390</name>
</gene>
<accession>A0ACC7NPB0</accession>
<dbReference type="Proteomes" id="UP001629235">
    <property type="component" value="Unassembled WGS sequence"/>
</dbReference>
<organism evidence="1 2">
    <name type="scientific">Paraburkholderia rhynchosiae</name>
    <dbReference type="NCBI Taxonomy" id="487049"/>
    <lineage>
        <taxon>Bacteria</taxon>
        <taxon>Pseudomonadati</taxon>
        <taxon>Pseudomonadota</taxon>
        <taxon>Betaproteobacteria</taxon>
        <taxon>Burkholderiales</taxon>
        <taxon>Burkholderiaceae</taxon>
        <taxon>Paraburkholderia</taxon>
    </lineage>
</organism>
<proteinExistence type="predicted"/>
<sequence length="84" mass="9089">MPQTLIPVARWKIHAESTNEQAAIRLTGRALSDATNMGQCIQTVLLTHDQAQELVSGLNLVLLELELQRIADLARGAEGAGYPP</sequence>
<name>A0ACC7NPB0_9BURK</name>
<keyword evidence="2" id="KW-1185">Reference proteome</keyword>
<protein>
    <submittedName>
        <fullName evidence="1">Uncharacterized protein</fullName>
    </submittedName>
</protein>
<dbReference type="EMBL" id="JAQQDW010000192">
    <property type="protein sequence ID" value="MFM0109282.1"/>
    <property type="molecule type" value="Genomic_DNA"/>
</dbReference>
<evidence type="ECO:0000313" key="1">
    <source>
        <dbReference type="EMBL" id="MFM0109282.1"/>
    </source>
</evidence>